<dbReference type="Gene3D" id="3.40.50.620">
    <property type="entry name" value="HUPs"/>
    <property type="match status" value="1"/>
</dbReference>
<dbReference type="PANTHER" id="PTHR43311">
    <property type="entry name" value="GLUTAMATE--TRNA LIGASE"/>
    <property type="match status" value="1"/>
</dbReference>
<dbReference type="NCBIfam" id="NF004315">
    <property type="entry name" value="PRK05710.1-4"/>
    <property type="match status" value="1"/>
</dbReference>
<keyword evidence="2" id="KW-0479">Metal-binding</keyword>
<dbReference type="GO" id="GO:0006424">
    <property type="term" value="P:glutamyl-tRNA aminoacylation"/>
    <property type="evidence" value="ECO:0007669"/>
    <property type="project" value="TreeGrafter"/>
</dbReference>
<dbReference type="EC" id="6.1.1.-" evidence="10"/>
<dbReference type="RefSeq" id="WP_076525151.1">
    <property type="nucleotide sequence ID" value="NZ_CP067140.1"/>
</dbReference>
<dbReference type="InterPro" id="IPR020058">
    <property type="entry name" value="Glu/Gln-tRNA-synth_Ib_cat-dom"/>
</dbReference>
<feature type="domain" description="PRELI/MSF1" evidence="8">
    <location>
        <begin position="211"/>
        <end position="283"/>
    </location>
</feature>
<evidence type="ECO:0000313" key="9">
    <source>
        <dbReference type="EMBL" id="SIS79858.1"/>
    </source>
</evidence>
<evidence type="ECO:0000259" key="8">
    <source>
        <dbReference type="PROSITE" id="PS50904"/>
    </source>
</evidence>
<comment type="similarity">
    <text evidence="7">Belongs to the class-I aminoacyl-tRNA synthetase family.</text>
</comment>
<evidence type="ECO:0000256" key="6">
    <source>
        <dbReference type="ARBA" id="ARBA00023146"/>
    </source>
</evidence>
<keyword evidence="4" id="KW-0862">Zinc</keyword>
<dbReference type="Proteomes" id="UP000186216">
    <property type="component" value="Unassembled WGS sequence"/>
</dbReference>
<gene>
    <name evidence="10" type="primary">gluQRS</name>
    <name evidence="10" type="ORF">JHX88_06085</name>
    <name evidence="9" type="ORF">SAMN05421772_10569</name>
</gene>
<keyword evidence="3 7" id="KW-0547">Nucleotide-binding</keyword>
<keyword evidence="1 7" id="KW-0436">Ligase</keyword>
<dbReference type="GO" id="GO:0005829">
    <property type="term" value="C:cytosol"/>
    <property type="evidence" value="ECO:0007669"/>
    <property type="project" value="TreeGrafter"/>
</dbReference>
<evidence type="ECO:0000256" key="1">
    <source>
        <dbReference type="ARBA" id="ARBA00022598"/>
    </source>
</evidence>
<dbReference type="AlphaFoldDB" id="A0AA45W3U6"/>
<dbReference type="PRINTS" id="PR00987">
    <property type="entry name" value="TRNASYNTHGLU"/>
</dbReference>
<keyword evidence="7" id="KW-0648">Protein biosynthesis</keyword>
<evidence type="ECO:0000256" key="5">
    <source>
        <dbReference type="ARBA" id="ARBA00022840"/>
    </source>
</evidence>
<dbReference type="InterPro" id="IPR014729">
    <property type="entry name" value="Rossmann-like_a/b/a_fold"/>
</dbReference>
<evidence type="ECO:0000313" key="12">
    <source>
        <dbReference type="Proteomes" id="UP001215549"/>
    </source>
</evidence>
<dbReference type="GO" id="GO:0005524">
    <property type="term" value="F:ATP binding"/>
    <property type="evidence" value="ECO:0007669"/>
    <property type="project" value="UniProtKB-KW"/>
</dbReference>
<dbReference type="PANTHER" id="PTHR43311:SF1">
    <property type="entry name" value="GLUTAMYL-Q TRNA(ASP) SYNTHETASE"/>
    <property type="match status" value="1"/>
</dbReference>
<organism evidence="9 11">
    <name type="scientific">Paracoccus saliphilus</name>
    <dbReference type="NCBI Taxonomy" id="405559"/>
    <lineage>
        <taxon>Bacteria</taxon>
        <taxon>Pseudomonadati</taxon>
        <taxon>Pseudomonadota</taxon>
        <taxon>Alphaproteobacteria</taxon>
        <taxon>Rhodobacterales</taxon>
        <taxon>Paracoccaceae</taxon>
        <taxon>Paracoccus</taxon>
    </lineage>
</organism>
<accession>A0AA45W3U6</accession>
<proteinExistence type="inferred from homology"/>
<evidence type="ECO:0000256" key="7">
    <source>
        <dbReference type="RuleBase" id="RU363037"/>
    </source>
</evidence>
<reference evidence="9 11" key="1">
    <citation type="submission" date="2017-01" db="EMBL/GenBank/DDBJ databases">
        <authorList>
            <person name="Varghese N."/>
            <person name="Submissions S."/>
        </authorList>
    </citation>
    <scope>NUCLEOTIDE SEQUENCE [LARGE SCALE GENOMIC DNA]</scope>
    <source>
        <strain evidence="9 11">DSM 18447</strain>
    </source>
</reference>
<dbReference type="SUPFAM" id="SSF52374">
    <property type="entry name" value="Nucleotidylyl transferase"/>
    <property type="match status" value="1"/>
</dbReference>
<dbReference type="Proteomes" id="UP001215549">
    <property type="component" value="Chromosome"/>
</dbReference>
<name>A0AA45W3U6_9RHOB</name>
<dbReference type="PROSITE" id="PS00178">
    <property type="entry name" value="AA_TRNA_LIGASE_I"/>
    <property type="match status" value="1"/>
</dbReference>
<reference evidence="10 12" key="2">
    <citation type="submission" date="2021-01" db="EMBL/GenBank/DDBJ databases">
        <title>Biogeographic distribution of Paracoccus.</title>
        <authorList>
            <person name="Hollensteiner J."/>
            <person name="Leineberger J."/>
            <person name="Brinkhoff T."/>
            <person name="Daniel R."/>
        </authorList>
    </citation>
    <scope>NUCLEOTIDE SEQUENCE [LARGE SCALE GENOMIC DNA]</scope>
    <source>
        <strain evidence="10 12">DSM 18447</strain>
    </source>
</reference>
<evidence type="ECO:0000313" key="10">
    <source>
        <dbReference type="EMBL" id="WCR04297.1"/>
    </source>
</evidence>
<evidence type="ECO:0000256" key="3">
    <source>
        <dbReference type="ARBA" id="ARBA00022741"/>
    </source>
</evidence>
<dbReference type="GO" id="GO:0004818">
    <property type="term" value="F:glutamate-tRNA ligase activity"/>
    <property type="evidence" value="ECO:0007669"/>
    <property type="project" value="TreeGrafter"/>
</dbReference>
<keyword evidence="6 7" id="KW-0030">Aminoacyl-tRNA synthetase</keyword>
<keyword evidence="12" id="KW-1185">Reference proteome</keyword>
<keyword evidence="5 7" id="KW-0067">ATP-binding</keyword>
<dbReference type="PROSITE" id="PS50904">
    <property type="entry name" value="PRELI_MSF1"/>
    <property type="match status" value="1"/>
</dbReference>
<dbReference type="InterPro" id="IPR006797">
    <property type="entry name" value="PRELI/MSF1_dom"/>
</dbReference>
<protein>
    <submittedName>
        <fullName evidence="9">Glutamyl-Q tRNA(Asp) synthetase</fullName>
    </submittedName>
    <submittedName>
        <fullName evidence="10">tRNA glutamyl-Q(34) synthetase GluQRS</fullName>
        <ecNumber evidence="10">6.1.1.-</ecNumber>
    </submittedName>
</protein>
<evidence type="ECO:0000256" key="4">
    <source>
        <dbReference type="ARBA" id="ARBA00022833"/>
    </source>
</evidence>
<dbReference type="EMBL" id="FTOU01000005">
    <property type="protein sequence ID" value="SIS79858.1"/>
    <property type="molecule type" value="Genomic_DNA"/>
</dbReference>
<dbReference type="EMBL" id="CP067140">
    <property type="protein sequence ID" value="WCR04297.1"/>
    <property type="molecule type" value="Genomic_DNA"/>
</dbReference>
<evidence type="ECO:0000313" key="11">
    <source>
        <dbReference type="Proteomes" id="UP000186216"/>
    </source>
</evidence>
<evidence type="ECO:0000256" key="2">
    <source>
        <dbReference type="ARBA" id="ARBA00022723"/>
    </source>
</evidence>
<dbReference type="InterPro" id="IPR049940">
    <property type="entry name" value="GluQ/Sye"/>
</dbReference>
<dbReference type="Pfam" id="PF00749">
    <property type="entry name" value="tRNA-synt_1c"/>
    <property type="match status" value="2"/>
</dbReference>
<sequence>MAGDTVRRGRFAPSPTGLLHLGHAYAALVAAREASEGQFLLRIEDIDRDRCKTEFEAAIYEDLAWLGLEWQRPVMRQSERMEAYRAALAQLAPFSYPCRCRRGDIRAALSAPQEGALPAGPDGLIYPGTCRGRHLSKAAPDDVIRLDTARAFDALGLDRLSFRDETIMPGHDHSLTRDEFLDGIGDVILSRRGMGTSYHLAVVVDDAAQGIDIVTRGKDLFDSTWIHTLLQKLLKLPTPLYHHHRLIRDDTGKRLAKRDDARTIRHYRDEGTSPADLRRLVGF</sequence>
<dbReference type="InterPro" id="IPR001412">
    <property type="entry name" value="aa-tRNA-synth_I_CS"/>
</dbReference>
<dbReference type="InterPro" id="IPR000924">
    <property type="entry name" value="Glu/Gln-tRNA-synth"/>
</dbReference>